<keyword evidence="2" id="KW-1185">Reference proteome</keyword>
<comment type="caution">
    <text evidence="1">The sequence shown here is derived from an EMBL/GenBank/DDBJ whole genome shotgun (WGS) entry which is preliminary data.</text>
</comment>
<accession>A0A392TVH3</accession>
<name>A0A392TVH3_9FABA</name>
<dbReference type="AlphaFoldDB" id="A0A392TVH3"/>
<dbReference type="EMBL" id="LXQA010666563">
    <property type="protein sequence ID" value="MCI64949.1"/>
    <property type="molecule type" value="Genomic_DNA"/>
</dbReference>
<dbReference type="Proteomes" id="UP000265520">
    <property type="component" value="Unassembled WGS sequence"/>
</dbReference>
<feature type="non-terminal residue" evidence="1">
    <location>
        <position position="38"/>
    </location>
</feature>
<evidence type="ECO:0000313" key="2">
    <source>
        <dbReference type="Proteomes" id="UP000265520"/>
    </source>
</evidence>
<reference evidence="1 2" key="1">
    <citation type="journal article" date="2018" name="Front. Plant Sci.">
        <title>Red Clover (Trifolium pratense) and Zigzag Clover (T. medium) - A Picture of Genomic Similarities and Differences.</title>
        <authorList>
            <person name="Dluhosova J."/>
            <person name="Istvanek J."/>
            <person name="Nedelnik J."/>
            <person name="Repkova J."/>
        </authorList>
    </citation>
    <scope>NUCLEOTIDE SEQUENCE [LARGE SCALE GENOMIC DNA]</scope>
    <source>
        <strain evidence="2">cv. 10/8</strain>
        <tissue evidence="1">Leaf</tissue>
    </source>
</reference>
<organism evidence="1 2">
    <name type="scientific">Trifolium medium</name>
    <dbReference type="NCBI Taxonomy" id="97028"/>
    <lineage>
        <taxon>Eukaryota</taxon>
        <taxon>Viridiplantae</taxon>
        <taxon>Streptophyta</taxon>
        <taxon>Embryophyta</taxon>
        <taxon>Tracheophyta</taxon>
        <taxon>Spermatophyta</taxon>
        <taxon>Magnoliopsida</taxon>
        <taxon>eudicotyledons</taxon>
        <taxon>Gunneridae</taxon>
        <taxon>Pentapetalae</taxon>
        <taxon>rosids</taxon>
        <taxon>fabids</taxon>
        <taxon>Fabales</taxon>
        <taxon>Fabaceae</taxon>
        <taxon>Papilionoideae</taxon>
        <taxon>50 kb inversion clade</taxon>
        <taxon>NPAAA clade</taxon>
        <taxon>Hologalegina</taxon>
        <taxon>IRL clade</taxon>
        <taxon>Trifolieae</taxon>
        <taxon>Trifolium</taxon>
    </lineage>
</organism>
<protein>
    <submittedName>
        <fullName evidence="1">Uncharacterized protein</fullName>
    </submittedName>
</protein>
<sequence length="38" mass="4072">MVRVPLRQHHLSTPVGVAKPSLGRYLSALAGVVVFTIT</sequence>
<proteinExistence type="predicted"/>
<evidence type="ECO:0000313" key="1">
    <source>
        <dbReference type="EMBL" id="MCI64949.1"/>
    </source>
</evidence>